<sequence>MISEPEKTISEPEKTISEPEKMIPEPETSIPESEKMIPEPETTIPESEKMIPEPETTIPESETTVPWSDKEKVDGSAAGLYLRGTSDDGLLPLHSLSRLGGSTFPTSVWRSLFSRRFDIILRENRDLQTEVGKVEPPSLDKLMQRQKTIVRGSSQVQTSCTSVHFLLVAPLN</sequence>
<evidence type="ECO:0000313" key="3">
    <source>
        <dbReference type="EMBL" id="KAH0925620.1"/>
    </source>
</evidence>
<dbReference type="InterPro" id="IPR056615">
    <property type="entry name" value="FAZ1_C"/>
</dbReference>
<feature type="region of interest" description="Disordered" evidence="1">
    <location>
        <begin position="1"/>
        <end position="67"/>
    </location>
</feature>
<reference evidence="3 4" key="1">
    <citation type="submission" date="2021-05" db="EMBL/GenBank/DDBJ databases">
        <title>Genome Assembly of Synthetic Allotetraploid Brassica napus Reveals Homoeologous Exchanges between Subgenomes.</title>
        <authorList>
            <person name="Davis J.T."/>
        </authorList>
    </citation>
    <scope>NUCLEOTIDE SEQUENCE [LARGE SCALE GENOMIC DNA]</scope>
    <source>
        <strain evidence="4">cv. Da-Ae</strain>
        <tissue evidence="3">Seedling</tissue>
    </source>
</reference>
<proteinExistence type="predicted"/>
<evidence type="ECO:0000256" key="1">
    <source>
        <dbReference type="SAM" id="MobiDB-lite"/>
    </source>
</evidence>
<dbReference type="EMBL" id="JAGKQM010000005">
    <property type="protein sequence ID" value="KAH0925620.1"/>
    <property type="molecule type" value="Genomic_DNA"/>
</dbReference>
<evidence type="ECO:0000313" key="4">
    <source>
        <dbReference type="Proteomes" id="UP000824890"/>
    </source>
</evidence>
<feature type="domain" description="FAZ1 C-terminal region" evidence="2">
    <location>
        <begin position="3"/>
        <end position="36"/>
    </location>
</feature>
<feature type="compositionally biased region" description="Low complexity" evidence="1">
    <location>
        <begin position="53"/>
        <end position="66"/>
    </location>
</feature>
<protein>
    <recommendedName>
        <fullName evidence="2">FAZ1 C-terminal region domain-containing protein</fullName>
    </recommendedName>
</protein>
<evidence type="ECO:0000259" key="2">
    <source>
        <dbReference type="Pfam" id="PF23404"/>
    </source>
</evidence>
<name>A0ABQ8D8C0_BRANA</name>
<feature type="compositionally biased region" description="Basic and acidic residues" evidence="1">
    <location>
        <begin position="1"/>
        <end position="24"/>
    </location>
</feature>
<gene>
    <name evidence="3" type="ORF">HID58_017876</name>
</gene>
<keyword evidence="4" id="KW-1185">Reference proteome</keyword>
<comment type="caution">
    <text evidence="3">The sequence shown here is derived from an EMBL/GenBank/DDBJ whole genome shotgun (WGS) entry which is preliminary data.</text>
</comment>
<organism evidence="3 4">
    <name type="scientific">Brassica napus</name>
    <name type="common">Rape</name>
    <dbReference type="NCBI Taxonomy" id="3708"/>
    <lineage>
        <taxon>Eukaryota</taxon>
        <taxon>Viridiplantae</taxon>
        <taxon>Streptophyta</taxon>
        <taxon>Embryophyta</taxon>
        <taxon>Tracheophyta</taxon>
        <taxon>Spermatophyta</taxon>
        <taxon>Magnoliopsida</taxon>
        <taxon>eudicotyledons</taxon>
        <taxon>Gunneridae</taxon>
        <taxon>Pentapetalae</taxon>
        <taxon>rosids</taxon>
        <taxon>malvids</taxon>
        <taxon>Brassicales</taxon>
        <taxon>Brassicaceae</taxon>
        <taxon>Brassiceae</taxon>
        <taxon>Brassica</taxon>
    </lineage>
</organism>
<dbReference type="Pfam" id="PF23404">
    <property type="entry name" value="FAZ1_C"/>
    <property type="match status" value="1"/>
</dbReference>
<dbReference type="Proteomes" id="UP000824890">
    <property type="component" value="Unassembled WGS sequence"/>
</dbReference>
<accession>A0ABQ8D8C0</accession>